<dbReference type="InterPro" id="IPR036514">
    <property type="entry name" value="SGNH_hydro_sf"/>
</dbReference>
<keyword evidence="1" id="KW-0732">Signal</keyword>
<dbReference type="SUPFAM" id="SSF52266">
    <property type="entry name" value="SGNH hydrolase"/>
    <property type="match status" value="1"/>
</dbReference>
<dbReference type="Gene3D" id="3.10.350.10">
    <property type="entry name" value="LysM domain"/>
    <property type="match status" value="1"/>
</dbReference>
<dbReference type="PANTHER" id="PTHR30383">
    <property type="entry name" value="THIOESTERASE 1/PROTEASE 1/LYSOPHOSPHOLIPASE L1"/>
    <property type="match status" value="1"/>
</dbReference>
<name>A0A2S0RJQ1_9FLAO</name>
<sequence>MKSKWLLMVLLFALPKLYGQVVDSTLVVTDSIEADTIPIIIPENGIQNPMAISGFLEKLYKLEKTHSGKINIVHIGDSHIQADLMTNRVRKTLQAAFGNGGRGLVFPHSLAKTNGSWDIRFSSNGSWENHRIVSPVDGSKVGLSGIALMSRRDDFVIELNAKEPDNFFNTIKIITPGNEDTFNIATAKRTISFESNVPKTITHKIRNGEALSIIADKYNVSIAQLKKANGLKNDRIRAGKTLKIPSSEMQKKKIERSEFIPLPLLSDNDTHFYVTEDRLEKIYLLPNKSEDNCTLNGIVLENDEPGIVYHNIGVNGAKLSDYNKYPMFFEQLKALQPDLIVVALGTNESFDKMRSEDYMAQLELFLGNIRKQETGTELLVATPSPSMFRRKIPNIYVADYAQKILNVATENNYAVWDMYAQLGGLYGVTRNYRQGLMAGDRVHYSKAGYERQGDLLSEAILATFRNYKNTKQ</sequence>
<dbReference type="SMART" id="SM00257">
    <property type="entry name" value="LysM"/>
    <property type="match status" value="1"/>
</dbReference>
<dbReference type="Gene3D" id="3.40.50.1110">
    <property type="entry name" value="SGNH hydrolase"/>
    <property type="match status" value="2"/>
</dbReference>
<organism evidence="3 4">
    <name type="scientific">Flavobacterium magnum</name>
    <dbReference type="NCBI Taxonomy" id="2162713"/>
    <lineage>
        <taxon>Bacteria</taxon>
        <taxon>Pseudomonadati</taxon>
        <taxon>Bacteroidota</taxon>
        <taxon>Flavobacteriia</taxon>
        <taxon>Flavobacteriales</taxon>
        <taxon>Flavobacteriaceae</taxon>
        <taxon>Flavobacterium</taxon>
    </lineage>
</organism>
<dbReference type="EMBL" id="CP028811">
    <property type="protein sequence ID" value="AWA31428.1"/>
    <property type="molecule type" value="Genomic_DNA"/>
</dbReference>
<feature type="domain" description="LysM" evidence="2">
    <location>
        <begin position="201"/>
        <end position="244"/>
    </location>
</feature>
<dbReference type="InterPro" id="IPR036779">
    <property type="entry name" value="LysM_dom_sf"/>
</dbReference>
<accession>A0A2S0RJQ1</accession>
<dbReference type="SUPFAM" id="SSF54106">
    <property type="entry name" value="LysM domain"/>
    <property type="match status" value="1"/>
</dbReference>
<evidence type="ECO:0000313" key="4">
    <source>
        <dbReference type="Proteomes" id="UP000244193"/>
    </source>
</evidence>
<dbReference type="OrthoDB" id="9764375at2"/>
<evidence type="ECO:0000256" key="1">
    <source>
        <dbReference type="SAM" id="SignalP"/>
    </source>
</evidence>
<reference evidence="3 4" key="1">
    <citation type="submission" date="2018-04" db="EMBL/GenBank/DDBJ databases">
        <title>Genome sequencing of Flavobacterium sp. HYN0048.</title>
        <authorList>
            <person name="Yi H."/>
            <person name="Baek C."/>
        </authorList>
    </citation>
    <scope>NUCLEOTIDE SEQUENCE [LARGE SCALE GENOMIC DNA]</scope>
    <source>
        <strain evidence="3 4">HYN0048</strain>
    </source>
</reference>
<evidence type="ECO:0000313" key="3">
    <source>
        <dbReference type="EMBL" id="AWA31428.1"/>
    </source>
</evidence>
<dbReference type="KEGG" id="fmg:HYN48_07030"/>
<proteinExistence type="predicted"/>
<feature type="chain" id="PRO_5015645321" evidence="1">
    <location>
        <begin position="20"/>
        <end position="472"/>
    </location>
</feature>
<dbReference type="PROSITE" id="PS51782">
    <property type="entry name" value="LYSM"/>
    <property type="match status" value="1"/>
</dbReference>
<dbReference type="InterPro" id="IPR018392">
    <property type="entry name" value="LysM"/>
</dbReference>
<dbReference type="GO" id="GO:0016788">
    <property type="term" value="F:hydrolase activity, acting on ester bonds"/>
    <property type="evidence" value="ECO:0007669"/>
    <property type="project" value="UniProtKB-ARBA"/>
</dbReference>
<dbReference type="InterPro" id="IPR013830">
    <property type="entry name" value="SGNH_hydro"/>
</dbReference>
<dbReference type="Pfam" id="PF13472">
    <property type="entry name" value="Lipase_GDSL_2"/>
    <property type="match status" value="1"/>
</dbReference>
<dbReference type="Pfam" id="PF01476">
    <property type="entry name" value="LysM"/>
    <property type="match status" value="1"/>
</dbReference>
<keyword evidence="4" id="KW-1185">Reference proteome</keyword>
<feature type="signal peptide" evidence="1">
    <location>
        <begin position="1"/>
        <end position="19"/>
    </location>
</feature>
<dbReference type="PANTHER" id="PTHR30383:SF29">
    <property type="entry name" value="SGNH HYDROLASE-TYPE ESTERASE DOMAIN-CONTAINING PROTEIN"/>
    <property type="match status" value="1"/>
</dbReference>
<gene>
    <name evidence="3" type="ORF">HYN48_07030</name>
</gene>
<evidence type="ECO:0000259" key="2">
    <source>
        <dbReference type="PROSITE" id="PS51782"/>
    </source>
</evidence>
<dbReference type="CDD" id="cd00118">
    <property type="entry name" value="LysM"/>
    <property type="match status" value="1"/>
</dbReference>
<protein>
    <submittedName>
        <fullName evidence="3">Peptidoglycan-binding protein</fullName>
    </submittedName>
</protein>
<dbReference type="InterPro" id="IPR051532">
    <property type="entry name" value="Ester_Hydrolysis_Enzymes"/>
</dbReference>
<dbReference type="Proteomes" id="UP000244193">
    <property type="component" value="Chromosome"/>
</dbReference>
<dbReference type="AlphaFoldDB" id="A0A2S0RJQ1"/>